<dbReference type="GO" id="GO:0030288">
    <property type="term" value="C:outer membrane-bounded periplasmic space"/>
    <property type="evidence" value="ECO:0007669"/>
    <property type="project" value="TreeGrafter"/>
</dbReference>
<gene>
    <name evidence="3" type="ORF">P3F81_09025</name>
</gene>
<name>A0A9Y2EUZ0_9FIRM</name>
<evidence type="ECO:0000259" key="2">
    <source>
        <dbReference type="SMART" id="SM00646"/>
    </source>
</evidence>
<accession>A0A9Y2EUZ0</accession>
<dbReference type="Proteomes" id="UP001243623">
    <property type="component" value="Chromosome"/>
</dbReference>
<dbReference type="CDD" id="cd02696">
    <property type="entry name" value="MurNAc-LAA"/>
    <property type="match status" value="1"/>
</dbReference>
<reference evidence="3" key="1">
    <citation type="submission" date="2023-03" db="EMBL/GenBank/DDBJ databases">
        <title>Selenobaculum gbiensis gen. nov. sp. nov., a new bacterium isolated from the gut microbiota of IBD patient.</title>
        <authorList>
            <person name="Yeo S."/>
            <person name="Park H."/>
            <person name="Huh C.S."/>
        </authorList>
    </citation>
    <scope>NUCLEOTIDE SEQUENCE</scope>
    <source>
        <strain evidence="3">ICN-92133</strain>
    </source>
</reference>
<dbReference type="InterPro" id="IPR002508">
    <property type="entry name" value="MurNAc-LAA_cat"/>
</dbReference>
<dbReference type="EMBL" id="CP120678">
    <property type="protein sequence ID" value="WIW70039.1"/>
    <property type="molecule type" value="Genomic_DNA"/>
</dbReference>
<keyword evidence="4" id="KW-1185">Reference proteome</keyword>
<dbReference type="GO" id="GO:0008745">
    <property type="term" value="F:N-acetylmuramoyl-L-alanine amidase activity"/>
    <property type="evidence" value="ECO:0007669"/>
    <property type="project" value="UniProtKB-EC"/>
</dbReference>
<dbReference type="GO" id="GO:0009253">
    <property type="term" value="P:peptidoglycan catabolic process"/>
    <property type="evidence" value="ECO:0007669"/>
    <property type="project" value="InterPro"/>
</dbReference>
<dbReference type="Gene3D" id="3.40.630.40">
    <property type="entry name" value="Zn-dependent exopeptidases"/>
    <property type="match status" value="1"/>
</dbReference>
<evidence type="ECO:0000313" key="4">
    <source>
        <dbReference type="Proteomes" id="UP001243623"/>
    </source>
</evidence>
<dbReference type="PANTHER" id="PTHR30404">
    <property type="entry name" value="N-ACETYLMURAMOYL-L-ALANINE AMIDASE"/>
    <property type="match status" value="1"/>
</dbReference>
<feature type="domain" description="MurNAc-LAA" evidence="2">
    <location>
        <begin position="118"/>
        <end position="229"/>
    </location>
</feature>
<keyword evidence="1 3" id="KW-0378">Hydrolase</keyword>
<proteinExistence type="predicted"/>
<dbReference type="KEGG" id="sgbi:P3F81_09025"/>
<dbReference type="PANTHER" id="PTHR30404:SF0">
    <property type="entry name" value="N-ACETYLMURAMOYL-L-ALANINE AMIDASE AMIC"/>
    <property type="match status" value="1"/>
</dbReference>
<dbReference type="RefSeq" id="WP_147670433.1">
    <property type="nucleotide sequence ID" value="NZ_CP120678.1"/>
</dbReference>
<organism evidence="3 4">
    <name type="scientific">Selenobaculum gibii</name>
    <dbReference type="NCBI Taxonomy" id="3054208"/>
    <lineage>
        <taxon>Bacteria</taxon>
        <taxon>Bacillati</taxon>
        <taxon>Bacillota</taxon>
        <taxon>Negativicutes</taxon>
        <taxon>Selenomonadales</taxon>
        <taxon>Selenomonadaceae</taxon>
        <taxon>Selenobaculum</taxon>
    </lineage>
</organism>
<evidence type="ECO:0000256" key="1">
    <source>
        <dbReference type="ARBA" id="ARBA00022801"/>
    </source>
</evidence>
<dbReference type="InterPro" id="IPR050695">
    <property type="entry name" value="N-acetylmuramoyl_amidase_3"/>
</dbReference>
<dbReference type="SUPFAM" id="SSF53187">
    <property type="entry name" value="Zn-dependent exopeptidases"/>
    <property type="match status" value="1"/>
</dbReference>
<dbReference type="AlphaFoldDB" id="A0A9Y2EUZ0"/>
<evidence type="ECO:0000313" key="3">
    <source>
        <dbReference type="EMBL" id="WIW70039.1"/>
    </source>
</evidence>
<dbReference type="Pfam" id="PF01520">
    <property type="entry name" value="Amidase_3"/>
    <property type="match status" value="1"/>
</dbReference>
<dbReference type="SMART" id="SM00646">
    <property type="entry name" value="Ami_3"/>
    <property type="match status" value="1"/>
</dbReference>
<sequence>MRAYFISIPLLKRVVLFSITIFLAHSLMIKYLADNELEMVSLDYLQGTKVIIDAGHGGIDSGATYYGLKEKDLTLEISLLLGKILTENGVEVIYTRESDVDYYTRGKGGKRNDLLTRVDMINNSGANAFVSIHCNADKATRWSGAQVFYSDKLMENKILAHTMQELLRKYPPNNKRAEKLDNSILILKSSNIPGVLLETGYLSNRKESELLSDKNYQENMVNQIAKALSYHFHQNSGG</sequence>
<protein>
    <submittedName>
        <fullName evidence="3">N-acetylmuramoyl-L-alanine amidase</fullName>
        <ecNumber evidence="3">3.5.1.28</ecNumber>
    </submittedName>
</protein>
<dbReference type="EC" id="3.5.1.28" evidence="3"/>